<proteinExistence type="predicted"/>
<evidence type="ECO:0000259" key="1">
    <source>
        <dbReference type="Pfam" id="PF20700"/>
    </source>
</evidence>
<name>A0A819Q7T2_9BILA</name>
<evidence type="ECO:0000313" key="3">
    <source>
        <dbReference type="Proteomes" id="UP000663836"/>
    </source>
</evidence>
<gene>
    <name evidence="2" type="ORF">JBS370_LOCUS27764</name>
</gene>
<comment type="caution">
    <text evidence="2">The sequence shown here is derived from an EMBL/GenBank/DDBJ whole genome shotgun (WGS) entry which is preliminary data.</text>
</comment>
<dbReference type="Pfam" id="PF20700">
    <property type="entry name" value="Mutator"/>
    <property type="match status" value="1"/>
</dbReference>
<reference evidence="2" key="1">
    <citation type="submission" date="2021-02" db="EMBL/GenBank/DDBJ databases">
        <authorList>
            <person name="Nowell W R."/>
        </authorList>
    </citation>
    <scope>NUCLEOTIDE SEQUENCE</scope>
</reference>
<feature type="domain" description="Mutator-like transposase" evidence="1">
    <location>
        <begin position="12"/>
        <end position="85"/>
    </location>
</feature>
<evidence type="ECO:0000313" key="2">
    <source>
        <dbReference type="EMBL" id="CAF4027202.1"/>
    </source>
</evidence>
<dbReference type="InterPro" id="IPR049012">
    <property type="entry name" value="Mutator_transp_dom"/>
</dbReference>
<accession>A0A819Q7T2</accession>
<sequence>MQNAVEGAYAEAGARDLVVSGDGSWQKRGFSSHNGVAAVISSSDVPKVLDIERLSKRCTVCDGAKSIKQSDPSSTNSDPYHEWCSPAYCGFWKALEKGEEYDHTPHSLPKGVMKAIRHVFEELASHNGGGDILIKELEQISPPIQQESHDILFSEVEQAIQSLKKNKSPGLDGIQAELLQSGGESLTYEIHKLCNKI</sequence>
<protein>
    <recommendedName>
        <fullName evidence="1">Mutator-like transposase domain-containing protein</fullName>
    </recommendedName>
</protein>
<organism evidence="2 3">
    <name type="scientific">Rotaria sordida</name>
    <dbReference type="NCBI Taxonomy" id="392033"/>
    <lineage>
        <taxon>Eukaryota</taxon>
        <taxon>Metazoa</taxon>
        <taxon>Spiralia</taxon>
        <taxon>Gnathifera</taxon>
        <taxon>Rotifera</taxon>
        <taxon>Eurotatoria</taxon>
        <taxon>Bdelloidea</taxon>
        <taxon>Philodinida</taxon>
        <taxon>Philodinidae</taxon>
        <taxon>Rotaria</taxon>
    </lineage>
</organism>
<dbReference type="EMBL" id="CAJOBD010005319">
    <property type="protein sequence ID" value="CAF4027202.1"/>
    <property type="molecule type" value="Genomic_DNA"/>
</dbReference>
<dbReference type="Proteomes" id="UP000663836">
    <property type="component" value="Unassembled WGS sequence"/>
</dbReference>
<dbReference type="AlphaFoldDB" id="A0A819Q7T2"/>